<comment type="caution">
    <text evidence="1">The sequence shown here is derived from an EMBL/GenBank/DDBJ whole genome shotgun (WGS) entry which is preliminary data.</text>
</comment>
<keyword evidence="2" id="KW-1185">Reference proteome</keyword>
<evidence type="ECO:0000313" key="1">
    <source>
        <dbReference type="EMBL" id="KAJ1891243.1"/>
    </source>
</evidence>
<protein>
    <submittedName>
        <fullName evidence="1">Uncharacterized protein</fullName>
    </submittedName>
</protein>
<dbReference type="EMBL" id="JANBPG010001194">
    <property type="protein sequence ID" value="KAJ1891243.1"/>
    <property type="molecule type" value="Genomic_DNA"/>
</dbReference>
<gene>
    <name evidence="1" type="ORF">LPJ66_007031</name>
</gene>
<dbReference type="Proteomes" id="UP001150581">
    <property type="component" value="Unassembled WGS sequence"/>
</dbReference>
<proteinExistence type="predicted"/>
<sequence>MVFLRSSRKPLPKYTEYLYFAVPILASAIHTIPQYAWAIRHDECHPLNPIMPGTKKYLIYIIFVTLLVPTIFVLYNVFTSIRVILTLYFKQRKVSRALNSASFETNRLLKDASDKPTFISKTGSSRGTSLTAEDTRQLQAVRRVYRACIRIALYPLTPILWWIFNATFYSVQYHITMTYQSDVYTMTVLMYINWVAFPSIVILNFLVFLTDPGVLNIVSEVRKLVHHRFGRVEGVSGFTSASQQTTPRASMIKKNGIIITELAESNTSHSDAFSLSSNEGDTPQYSPGRVLEDNGSFTTAIASLGDDNVMRNVRNDSSAQGFYGAI</sequence>
<organism evidence="1 2">
    <name type="scientific">Kickxella alabastrina</name>
    <dbReference type="NCBI Taxonomy" id="61397"/>
    <lineage>
        <taxon>Eukaryota</taxon>
        <taxon>Fungi</taxon>
        <taxon>Fungi incertae sedis</taxon>
        <taxon>Zoopagomycota</taxon>
        <taxon>Kickxellomycotina</taxon>
        <taxon>Kickxellomycetes</taxon>
        <taxon>Kickxellales</taxon>
        <taxon>Kickxellaceae</taxon>
        <taxon>Kickxella</taxon>
    </lineage>
</organism>
<name>A0ACC1I9Z5_9FUNG</name>
<evidence type="ECO:0000313" key="2">
    <source>
        <dbReference type="Proteomes" id="UP001150581"/>
    </source>
</evidence>
<reference evidence="1" key="1">
    <citation type="submission" date="2022-07" db="EMBL/GenBank/DDBJ databases">
        <title>Phylogenomic reconstructions and comparative analyses of Kickxellomycotina fungi.</title>
        <authorList>
            <person name="Reynolds N.K."/>
            <person name="Stajich J.E."/>
            <person name="Barry K."/>
            <person name="Grigoriev I.V."/>
            <person name="Crous P."/>
            <person name="Smith M.E."/>
        </authorList>
    </citation>
    <scope>NUCLEOTIDE SEQUENCE</scope>
    <source>
        <strain evidence="1">Benny 63K</strain>
    </source>
</reference>
<accession>A0ACC1I9Z5</accession>